<gene>
    <name evidence="4" type="ORF">J2S43_001431</name>
</gene>
<dbReference type="PANTHER" id="PTHR42714">
    <property type="entry name" value="TRNA MODIFICATION GTPASE GTPBP3"/>
    <property type="match status" value="1"/>
</dbReference>
<feature type="compositionally biased region" description="Polar residues" evidence="1">
    <location>
        <begin position="382"/>
        <end position="394"/>
    </location>
</feature>
<evidence type="ECO:0000259" key="2">
    <source>
        <dbReference type="Pfam" id="PF01926"/>
    </source>
</evidence>
<dbReference type="Proteomes" id="UP001240984">
    <property type="component" value="Unassembled WGS sequence"/>
</dbReference>
<evidence type="ECO:0000313" key="4">
    <source>
        <dbReference type="EMBL" id="MDP9792919.1"/>
    </source>
</evidence>
<feature type="domain" description="G" evidence="2">
    <location>
        <begin position="49"/>
        <end position="140"/>
    </location>
</feature>
<name>A0ABT9MNF2_9ACTN</name>
<dbReference type="RefSeq" id="WP_306827805.1">
    <property type="nucleotide sequence ID" value="NZ_JAUSRA010000001.1"/>
</dbReference>
<evidence type="ECO:0000256" key="1">
    <source>
        <dbReference type="SAM" id="MobiDB-lite"/>
    </source>
</evidence>
<protein>
    <recommendedName>
        <fullName evidence="6">G domain-containing protein</fullName>
    </recommendedName>
</protein>
<evidence type="ECO:0000313" key="5">
    <source>
        <dbReference type="Proteomes" id="UP001240984"/>
    </source>
</evidence>
<dbReference type="EMBL" id="JAUSRA010000001">
    <property type="protein sequence ID" value="MDP9792919.1"/>
    <property type="molecule type" value="Genomic_DNA"/>
</dbReference>
<accession>A0ABT9MNF2</accession>
<feature type="region of interest" description="Disordered" evidence="1">
    <location>
        <begin position="373"/>
        <end position="394"/>
    </location>
</feature>
<evidence type="ECO:0008006" key="6">
    <source>
        <dbReference type="Google" id="ProtNLM"/>
    </source>
</evidence>
<dbReference type="Pfam" id="PF18709">
    <property type="entry name" value="DLP_helical"/>
    <property type="match status" value="1"/>
</dbReference>
<dbReference type="Pfam" id="PF01926">
    <property type="entry name" value="MMR_HSR1"/>
    <property type="match status" value="1"/>
</dbReference>
<evidence type="ECO:0000259" key="3">
    <source>
        <dbReference type="Pfam" id="PF18709"/>
    </source>
</evidence>
<reference evidence="4 5" key="1">
    <citation type="submission" date="2023-07" db="EMBL/GenBank/DDBJ databases">
        <title>Sequencing the genomes of 1000 actinobacteria strains.</title>
        <authorList>
            <person name="Klenk H.-P."/>
        </authorList>
    </citation>
    <scope>NUCLEOTIDE SEQUENCE [LARGE SCALE GENOMIC DNA]</scope>
    <source>
        <strain evidence="4 5">DSM 44710</strain>
    </source>
</reference>
<organism evidence="4 5">
    <name type="scientific">Catenuloplanes nepalensis</name>
    <dbReference type="NCBI Taxonomy" id="587533"/>
    <lineage>
        <taxon>Bacteria</taxon>
        <taxon>Bacillati</taxon>
        <taxon>Actinomycetota</taxon>
        <taxon>Actinomycetes</taxon>
        <taxon>Micromonosporales</taxon>
        <taxon>Micromonosporaceae</taxon>
        <taxon>Catenuloplanes</taxon>
    </lineage>
</organism>
<dbReference type="InterPro" id="IPR006073">
    <property type="entry name" value="GTP-bd"/>
</dbReference>
<dbReference type="InterPro" id="IPR027417">
    <property type="entry name" value="P-loop_NTPase"/>
</dbReference>
<keyword evidence="5" id="KW-1185">Reference proteome</keyword>
<feature type="domain" description="Dynamin-like helical" evidence="3">
    <location>
        <begin position="437"/>
        <end position="481"/>
    </location>
</feature>
<dbReference type="PANTHER" id="PTHR42714:SF6">
    <property type="entry name" value="TRANSLATION INITIATION FACTOR IF-2"/>
    <property type="match status" value="1"/>
</dbReference>
<comment type="caution">
    <text evidence="4">The sequence shown here is derived from an EMBL/GenBank/DDBJ whole genome shotgun (WGS) entry which is preliminary data.</text>
</comment>
<dbReference type="Gene3D" id="3.40.50.300">
    <property type="entry name" value="P-loop containing nucleotide triphosphate hydrolases"/>
    <property type="match status" value="1"/>
</dbReference>
<dbReference type="SUPFAM" id="SSF52540">
    <property type="entry name" value="P-loop containing nucleoside triphosphate hydrolases"/>
    <property type="match status" value="1"/>
</dbReference>
<dbReference type="InterPro" id="IPR040576">
    <property type="entry name" value="DLP_helical"/>
</dbReference>
<sequence>MTNVLVHELPMRAQELMPRLQHVLRSGSGALAGEMLARARIESRQKPRMVLTGQFSSGKSSLIKALTDGAVDPVIDADIATDAVTEYEWDGAVVLVDTPGVQSGLRSHDELASEAISEADFILFVITVNLFDDASRDYLRRLANGLQLFGQMIVVITQAGKQTAAKGVRDKAVQDALGTSAFNLPIAEVDSVYYLRSLDGGARAELLRTRSGIDDLRAQINQISEDRGEIARLRQPLHLIRQLCDEAQQLFVEDPQVQSALGLLAAQRSAVSDRRYMIERSLLTAETEFRSACLVDVTAFVDTATSLRTDDAQANEARDAAEARLLEVLERHAEQLAQAINRLTAMQFDKFVERLSEIGGSNRAQRLLSPPASDVALETPPGVQTTPSDPSARHQTVRNMDWRRVTDQITKGRQWWGAGDGLKSASGSVGHNLVKDVGHLFGKKFKPWEALKLADRIGKAAKIGGFAIQIGLTGYEVWRGEREARTAQLQDERRHAAFVTEIMGHADKIAADARRQLWQIIDPHMDAFLAEIQAAQDEIRGADQARGTAAQELTAIASEADRLLTESSAAGG</sequence>
<proteinExistence type="predicted"/>